<feature type="compositionally biased region" description="Pro residues" evidence="6">
    <location>
        <begin position="44"/>
        <end position="59"/>
    </location>
</feature>
<evidence type="ECO:0000256" key="5">
    <source>
        <dbReference type="PROSITE-ProRule" id="PRU00042"/>
    </source>
</evidence>
<sequence>MVRSGLWRPGEVETASDRRPSLQVSGLGGCGERTGSGRPTSMTLPPPTPHTARPTPPPRTRCQGEGTGPPPPSYRSPLVYTPVLCPYCGKKISNKYNLKTHVRARAWVVGGGGAVTCPVCGKRLSNKYNLRIHVRDKHEAGGARPTCSTCRRTFKNANSLRVHAIKQHGLLSTRRRLRSLYQPVTGALQDSPPLPPPPAPGPATTQAQTPISTQLYVDQSFLHQQQQQQQHAPHVYSCPAPTGYPAARNAGPAFQDVSLSLHKGS</sequence>
<dbReference type="InterPro" id="IPR036236">
    <property type="entry name" value="Znf_C2H2_sf"/>
</dbReference>
<dbReference type="PROSITE" id="PS00028">
    <property type="entry name" value="ZINC_FINGER_C2H2_1"/>
    <property type="match status" value="2"/>
</dbReference>
<dbReference type="Gene3D" id="3.30.160.60">
    <property type="entry name" value="Classic Zinc Finger"/>
    <property type="match status" value="2"/>
</dbReference>
<keyword evidence="2" id="KW-0677">Repeat</keyword>
<dbReference type="Proteomes" id="UP000324222">
    <property type="component" value="Unassembled WGS sequence"/>
</dbReference>
<evidence type="ECO:0000256" key="3">
    <source>
        <dbReference type="ARBA" id="ARBA00022771"/>
    </source>
</evidence>
<dbReference type="PROSITE" id="PS50157">
    <property type="entry name" value="ZINC_FINGER_C2H2_2"/>
    <property type="match status" value="1"/>
</dbReference>
<feature type="domain" description="C2H2-type" evidence="7">
    <location>
        <begin position="115"/>
        <end position="138"/>
    </location>
</feature>
<dbReference type="EMBL" id="VSRR010002346">
    <property type="protein sequence ID" value="MPC30981.1"/>
    <property type="molecule type" value="Genomic_DNA"/>
</dbReference>
<evidence type="ECO:0000313" key="8">
    <source>
        <dbReference type="EMBL" id="MPC30981.1"/>
    </source>
</evidence>
<dbReference type="GO" id="GO:0008270">
    <property type="term" value="F:zinc ion binding"/>
    <property type="evidence" value="ECO:0007669"/>
    <property type="project" value="UniProtKB-KW"/>
</dbReference>
<evidence type="ECO:0000256" key="2">
    <source>
        <dbReference type="ARBA" id="ARBA00022737"/>
    </source>
</evidence>
<dbReference type="Pfam" id="PF00096">
    <property type="entry name" value="zf-C2H2"/>
    <property type="match status" value="3"/>
</dbReference>
<evidence type="ECO:0000256" key="1">
    <source>
        <dbReference type="ARBA" id="ARBA00022723"/>
    </source>
</evidence>
<dbReference type="PANTHER" id="PTHR24409">
    <property type="entry name" value="ZINC FINGER PROTEIN 142"/>
    <property type="match status" value="1"/>
</dbReference>
<proteinExistence type="predicted"/>
<keyword evidence="9" id="KW-1185">Reference proteome</keyword>
<dbReference type="SUPFAM" id="SSF57667">
    <property type="entry name" value="beta-beta-alpha zinc fingers"/>
    <property type="match status" value="1"/>
</dbReference>
<evidence type="ECO:0000256" key="6">
    <source>
        <dbReference type="SAM" id="MobiDB-lite"/>
    </source>
</evidence>
<protein>
    <submittedName>
        <fullName evidence="8">Zinc finger and BTB domain-containing protein 48</fullName>
    </submittedName>
</protein>
<accession>A0A5B7EA22</accession>
<comment type="caution">
    <text evidence="8">The sequence shown here is derived from an EMBL/GenBank/DDBJ whole genome shotgun (WGS) entry which is preliminary data.</text>
</comment>
<feature type="region of interest" description="Disordered" evidence="6">
    <location>
        <begin position="1"/>
        <end position="75"/>
    </location>
</feature>
<dbReference type="AlphaFoldDB" id="A0A5B7EA22"/>
<dbReference type="InterPro" id="IPR013087">
    <property type="entry name" value="Znf_C2H2_type"/>
</dbReference>
<reference evidence="8 9" key="1">
    <citation type="submission" date="2019-05" db="EMBL/GenBank/DDBJ databases">
        <title>Another draft genome of Portunus trituberculatus and its Hox gene families provides insights of decapod evolution.</title>
        <authorList>
            <person name="Jeong J.-H."/>
            <person name="Song I."/>
            <person name="Kim S."/>
            <person name="Choi T."/>
            <person name="Kim D."/>
            <person name="Ryu S."/>
            <person name="Kim W."/>
        </authorList>
    </citation>
    <scope>NUCLEOTIDE SEQUENCE [LARGE SCALE GENOMIC DNA]</scope>
    <source>
        <tissue evidence="8">Muscle</tissue>
    </source>
</reference>
<name>A0A5B7EA22_PORTR</name>
<feature type="compositionally biased region" description="Pro residues" evidence="6">
    <location>
        <begin position="192"/>
        <end position="201"/>
    </location>
</feature>
<dbReference type="SMART" id="SM00355">
    <property type="entry name" value="ZnF_C2H2"/>
    <property type="match status" value="3"/>
</dbReference>
<keyword evidence="4" id="KW-0862">Zinc</keyword>
<feature type="region of interest" description="Disordered" evidence="6">
    <location>
        <begin position="221"/>
        <end position="251"/>
    </location>
</feature>
<gene>
    <name evidence="8" type="primary">Zbtb48</name>
    <name evidence="8" type="ORF">E2C01_024252</name>
</gene>
<keyword evidence="3 5" id="KW-0863">Zinc-finger</keyword>
<dbReference type="PROSITE" id="PS51257">
    <property type="entry name" value="PROKAR_LIPOPROTEIN"/>
    <property type="match status" value="1"/>
</dbReference>
<feature type="region of interest" description="Disordered" evidence="6">
    <location>
        <begin position="186"/>
        <end position="206"/>
    </location>
</feature>
<evidence type="ECO:0000259" key="7">
    <source>
        <dbReference type="PROSITE" id="PS50157"/>
    </source>
</evidence>
<organism evidence="8 9">
    <name type="scientific">Portunus trituberculatus</name>
    <name type="common">Swimming crab</name>
    <name type="synonym">Neptunus trituberculatus</name>
    <dbReference type="NCBI Taxonomy" id="210409"/>
    <lineage>
        <taxon>Eukaryota</taxon>
        <taxon>Metazoa</taxon>
        <taxon>Ecdysozoa</taxon>
        <taxon>Arthropoda</taxon>
        <taxon>Crustacea</taxon>
        <taxon>Multicrustacea</taxon>
        <taxon>Malacostraca</taxon>
        <taxon>Eumalacostraca</taxon>
        <taxon>Eucarida</taxon>
        <taxon>Decapoda</taxon>
        <taxon>Pleocyemata</taxon>
        <taxon>Brachyura</taxon>
        <taxon>Eubrachyura</taxon>
        <taxon>Portunoidea</taxon>
        <taxon>Portunidae</taxon>
        <taxon>Portuninae</taxon>
        <taxon>Portunus</taxon>
    </lineage>
</organism>
<keyword evidence="1" id="KW-0479">Metal-binding</keyword>
<evidence type="ECO:0000256" key="4">
    <source>
        <dbReference type="ARBA" id="ARBA00022833"/>
    </source>
</evidence>
<evidence type="ECO:0000313" key="9">
    <source>
        <dbReference type="Proteomes" id="UP000324222"/>
    </source>
</evidence>